<dbReference type="Proteomes" id="UP000054821">
    <property type="component" value="Unassembled WGS sequence"/>
</dbReference>
<dbReference type="InterPro" id="IPR050121">
    <property type="entry name" value="Cytochrome_P450_monoxygenase"/>
</dbReference>
<evidence type="ECO:0000256" key="8">
    <source>
        <dbReference type="PIRSR" id="PIRSR602401-1"/>
    </source>
</evidence>
<keyword evidence="10" id="KW-1133">Transmembrane helix</keyword>
<dbReference type="InterPro" id="IPR036396">
    <property type="entry name" value="Cyt_P450_sf"/>
</dbReference>
<evidence type="ECO:0000313" key="11">
    <source>
        <dbReference type="EMBL" id="PON21565.1"/>
    </source>
</evidence>
<keyword evidence="10" id="KW-0472">Membrane</keyword>
<dbReference type="PROSITE" id="PS00086">
    <property type="entry name" value="CYTOCHROME_P450"/>
    <property type="match status" value="1"/>
</dbReference>
<evidence type="ECO:0000256" key="6">
    <source>
        <dbReference type="ARBA" id="ARBA00023004"/>
    </source>
</evidence>
<name>A0A2P4ZBA5_9HYPO</name>
<dbReference type="PANTHER" id="PTHR24305:SF230">
    <property type="entry name" value="P450, PUTATIVE (EUROFUNG)-RELATED"/>
    <property type="match status" value="1"/>
</dbReference>
<evidence type="ECO:0000256" key="2">
    <source>
        <dbReference type="ARBA" id="ARBA00010617"/>
    </source>
</evidence>
<feature type="binding site" description="axial binding residue" evidence="8">
    <location>
        <position position="445"/>
    </location>
    <ligand>
        <name>heme</name>
        <dbReference type="ChEBI" id="CHEBI:30413"/>
    </ligand>
    <ligandPart>
        <name>Fe</name>
        <dbReference type="ChEBI" id="CHEBI:18248"/>
    </ligandPart>
</feature>
<accession>A0A2P4ZBA5</accession>
<evidence type="ECO:0000256" key="3">
    <source>
        <dbReference type="ARBA" id="ARBA00022617"/>
    </source>
</evidence>
<keyword evidence="4 8" id="KW-0479">Metal-binding</keyword>
<dbReference type="RefSeq" id="XP_024404673.1">
    <property type="nucleotide sequence ID" value="XM_024550594.1"/>
</dbReference>
<comment type="cofactor">
    <cofactor evidence="1 8">
        <name>heme</name>
        <dbReference type="ChEBI" id="CHEBI:30413"/>
    </cofactor>
</comment>
<dbReference type="STRING" id="398673.A0A2P4ZBA5"/>
<evidence type="ECO:0000256" key="7">
    <source>
        <dbReference type="ARBA" id="ARBA00023033"/>
    </source>
</evidence>
<keyword evidence="10" id="KW-0812">Transmembrane</keyword>
<dbReference type="GO" id="GO:0020037">
    <property type="term" value="F:heme binding"/>
    <property type="evidence" value="ECO:0007669"/>
    <property type="project" value="InterPro"/>
</dbReference>
<dbReference type="PRINTS" id="PR00463">
    <property type="entry name" value="EP450I"/>
</dbReference>
<evidence type="ECO:0000256" key="10">
    <source>
        <dbReference type="SAM" id="Phobius"/>
    </source>
</evidence>
<organism evidence="11 12">
    <name type="scientific">Trichoderma gamsii</name>
    <dbReference type="NCBI Taxonomy" id="398673"/>
    <lineage>
        <taxon>Eukaryota</taxon>
        <taxon>Fungi</taxon>
        <taxon>Dikarya</taxon>
        <taxon>Ascomycota</taxon>
        <taxon>Pezizomycotina</taxon>
        <taxon>Sordariomycetes</taxon>
        <taxon>Hypocreomycetidae</taxon>
        <taxon>Hypocreales</taxon>
        <taxon>Hypocreaceae</taxon>
        <taxon>Trichoderma</taxon>
    </lineage>
</organism>
<dbReference type="GeneID" id="29980959"/>
<sequence>MAILVYDLASITSLKPMVALPLLAIAMGFLYIAYTVVYNLFFHPLRNFPGPKLWAIHYGFYACLELSGDGHRRMVGVHQKYGPVVRVAPGHLAFCHPDAVHDLAGHRKSGQLENPKDAFRYLTSNGSLVGAERENHSRMRKSLTNGFSQRAMLEQQPLITVYIDMLFDRLRAFHVNQETFDIVSWFNYTAFDIVGDLAFGEPFGCLQQSTYHPWVAFLFGCIKNMAFDSAFRRMGFLHKILVMLTPKSILTKFKEHNELSAQKVHKRLSINTERKDFIASMLSKSGKDALTFDEICANASVLILAGSETTATALCSATYYLGLNPGPFKRLCDEVRSTFKTEEEIDILSVGRLEYMPAVLNEAMRIHPGAPGTAPRTINENGDIIAGYFVPPGTHVDIWFWTAFHFPAYWTQPEEFIPERWLGDSRFENDRKEIFTPFSVGPRGCIAKSLAFTEMRLIMARLVWNYDIEIAEESIGWAKRCKCYIAFEKGPLYIRLKPRQ</sequence>
<dbReference type="InterPro" id="IPR002401">
    <property type="entry name" value="Cyt_P450_E_grp-I"/>
</dbReference>
<evidence type="ECO:0000256" key="4">
    <source>
        <dbReference type="ARBA" id="ARBA00022723"/>
    </source>
</evidence>
<gene>
    <name evidence="11" type="ORF">TGAM01_v209596</name>
</gene>
<dbReference type="InterPro" id="IPR001128">
    <property type="entry name" value="Cyt_P450"/>
</dbReference>
<dbReference type="PANTHER" id="PTHR24305">
    <property type="entry name" value="CYTOCHROME P450"/>
    <property type="match status" value="1"/>
</dbReference>
<feature type="transmembrane region" description="Helical" evidence="10">
    <location>
        <begin position="20"/>
        <end position="42"/>
    </location>
</feature>
<dbReference type="EMBL" id="JPDN02000048">
    <property type="protein sequence ID" value="PON21565.1"/>
    <property type="molecule type" value="Genomic_DNA"/>
</dbReference>
<keyword evidence="3 8" id="KW-0349">Heme</keyword>
<evidence type="ECO:0000313" key="12">
    <source>
        <dbReference type="Proteomes" id="UP000054821"/>
    </source>
</evidence>
<dbReference type="AlphaFoldDB" id="A0A2P4ZBA5"/>
<dbReference type="SUPFAM" id="SSF48264">
    <property type="entry name" value="Cytochrome P450"/>
    <property type="match status" value="1"/>
</dbReference>
<proteinExistence type="inferred from homology"/>
<dbReference type="GO" id="GO:0004497">
    <property type="term" value="F:monooxygenase activity"/>
    <property type="evidence" value="ECO:0007669"/>
    <property type="project" value="UniProtKB-KW"/>
</dbReference>
<dbReference type="InterPro" id="IPR017972">
    <property type="entry name" value="Cyt_P450_CS"/>
</dbReference>
<keyword evidence="6 8" id="KW-0408">Iron</keyword>
<keyword evidence="7 9" id="KW-0503">Monooxygenase</keyword>
<comment type="similarity">
    <text evidence="2 9">Belongs to the cytochrome P450 family.</text>
</comment>
<reference evidence="11 12" key="1">
    <citation type="journal article" date="2016" name="Genome Announc.">
        <title>Draft Whole-Genome Sequence of Trichoderma gamsii T6085, a Promising Biocontrol Agent of Fusarium Head Blight on Wheat.</title>
        <authorList>
            <person name="Baroncelli R."/>
            <person name="Zapparata A."/>
            <person name="Piaggeschi G."/>
            <person name="Sarrocco S."/>
            <person name="Vannacci G."/>
        </authorList>
    </citation>
    <scope>NUCLEOTIDE SEQUENCE [LARGE SCALE GENOMIC DNA]</scope>
    <source>
        <strain evidence="11 12">T6085</strain>
    </source>
</reference>
<evidence type="ECO:0000256" key="1">
    <source>
        <dbReference type="ARBA" id="ARBA00001971"/>
    </source>
</evidence>
<evidence type="ECO:0000256" key="5">
    <source>
        <dbReference type="ARBA" id="ARBA00023002"/>
    </source>
</evidence>
<evidence type="ECO:0000256" key="9">
    <source>
        <dbReference type="RuleBase" id="RU000461"/>
    </source>
</evidence>
<dbReference type="GO" id="GO:0016705">
    <property type="term" value="F:oxidoreductase activity, acting on paired donors, with incorporation or reduction of molecular oxygen"/>
    <property type="evidence" value="ECO:0007669"/>
    <property type="project" value="InterPro"/>
</dbReference>
<dbReference type="CDD" id="cd11058">
    <property type="entry name" value="CYP60B-like"/>
    <property type="match status" value="1"/>
</dbReference>
<dbReference type="Pfam" id="PF00067">
    <property type="entry name" value="p450"/>
    <property type="match status" value="1"/>
</dbReference>
<protein>
    <submittedName>
        <fullName evidence="11">Cytochrome P450</fullName>
    </submittedName>
</protein>
<dbReference type="PRINTS" id="PR00385">
    <property type="entry name" value="P450"/>
</dbReference>
<keyword evidence="5 9" id="KW-0560">Oxidoreductase</keyword>
<dbReference type="Gene3D" id="1.10.630.10">
    <property type="entry name" value="Cytochrome P450"/>
    <property type="match status" value="1"/>
</dbReference>
<keyword evidence="12" id="KW-1185">Reference proteome</keyword>
<comment type="caution">
    <text evidence="11">The sequence shown here is derived from an EMBL/GenBank/DDBJ whole genome shotgun (WGS) entry which is preliminary data.</text>
</comment>
<dbReference type="GO" id="GO:0005506">
    <property type="term" value="F:iron ion binding"/>
    <property type="evidence" value="ECO:0007669"/>
    <property type="project" value="InterPro"/>
</dbReference>